<proteinExistence type="predicted"/>
<protein>
    <submittedName>
        <fullName evidence="2">DUF4956 domain-containing protein</fullName>
    </submittedName>
</protein>
<organism evidence="2 3">
    <name type="scientific">Pseudonocardia yunnanensis</name>
    <dbReference type="NCBI Taxonomy" id="58107"/>
    <lineage>
        <taxon>Bacteria</taxon>
        <taxon>Bacillati</taxon>
        <taxon>Actinomycetota</taxon>
        <taxon>Actinomycetes</taxon>
        <taxon>Pseudonocardiales</taxon>
        <taxon>Pseudonocardiaceae</taxon>
        <taxon>Pseudonocardia</taxon>
    </lineage>
</organism>
<evidence type="ECO:0000313" key="3">
    <source>
        <dbReference type="Proteomes" id="UP001597114"/>
    </source>
</evidence>
<name>A0ABW4F602_9PSEU</name>
<feature type="transmembrane region" description="Helical" evidence="1">
    <location>
        <begin position="12"/>
        <end position="32"/>
    </location>
</feature>
<dbReference type="Pfam" id="PF16316">
    <property type="entry name" value="DUF4956"/>
    <property type="match status" value="1"/>
</dbReference>
<dbReference type="RefSeq" id="WP_344722818.1">
    <property type="nucleotide sequence ID" value="NZ_BAAAUS010000014.1"/>
</dbReference>
<keyword evidence="3" id="KW-1185">Reference proteome</keyword>
<comment type="caution">
    <text evidence="2">The sequence shown here is derived from an EMBL/GenBank/DDBJ whole genome shotgun (WGS) entry which is preliminary data.</text>
</comment>
<keyword evidence="1" id="KW-1133">Transmembrane helix</keyword>
<feature type="transmembrane region" description="Helical" evidence="1">
    <location>
        <begin position="62"/>
        <end position="79"/>
    </location>
</feature>
<evidence type="ECO:0000256" key="1">
    <source>
        <dbReference type="SAM" id="Phobius"/>
    </source>
</evidence>
<evidence type="ECO:0000313" key="2">
    <source>
        <dbReference type="EMBL" id="MFD1523066.1"/>
    </source>
</evidence>
<accession>A0ABW4F602</accession>
<dbReference type="EMBL" id="JBHUCO010000055">
    <property type="protein sequence ID" value="MFD1523066.1"/>
    <property type="molecule type" value="Genomic_DNA"/>
</dbReference>
<sequence>MQLTDLLNRYGGIATSLVIDLVALFLMTYVLYFRRHWRTDLLLSYSALNIGVFVTMSVLTKVRIEIAVGFGLFAILSIIRLQAGRVTQQEVGYYFLALVLGLLNGLGLEDRGLVVAMNVVLLLVVLGVDCKPLRDRSRRMNVHLDGVYTNEAALVAELERKLGGQVAYQEITDIDLINGHMVIDVRFRPGQGVIEPPLQRTDEVREGV</sequence>
<keyword evidence="1" id="KW-0812">Transmembrane</keyword>
<dbReference type="Proteomes" id="UP001597114">
    <property type="component" value="Unassembled WGS sequence"/>
</dbReference>
<feature type="transmembrane region" description="Helical" evidence="1">
    <location>
        <begin position="113"/>
        <end position="130"/>
    </location>
</feature>
<feature type="transmembrane region" description="Helical" evidence="1">
    <location>
        <begin position="39"/>
        <end position="56"/>
    </location>
</feature>
<gene>
    <name evidence="2" type="ORF">ACFSJD_36670</name>
</gene>
<reference evidence="3" key="1">
    <citation type="journal article" date="2019" name="Int. J. Syst. Evol. Microbiol.">
        <title>The Global Catalogue of Microorganisms (GCM) 10K type strain sequencing project: providing services to taxonomists for standard genome sequencing and annotation.</title>
        <authorList>
            <consortium name="The Broad Institute Genomics Platform"/>
            <consortium name="The Broad Institute Genome Sequencing Center for Infectious Disease"/>
            <person name="Wu L."/>
            <person name="Ma J."/>
        </authorList>
    </citation>
    <scope>NUCLEOTIDE SEQUENCE [LARGE SCALE GENOMIC DNA]</scope>
    <source>
        <strain evidence="3">CCM 7043</strain>
    </source>
</reference>
<keyword evidence="1" id="KW-0472">Membrane</keyword>
<dbReference type="InterPro" id="IPR032531">
    <property type="entry name" value="DUF4956"/>
</dbReference>
<feature type="transmembrane region" description="Helical" evidence="1">
    <location>
        <begin position="91"/>
        <end position="107"/>
    </location>
</feature>